<organism evidence="2 3">
    <name type="scientific">Trichostrongylus colubriformis</name>
    <name type="common">Black scour worm</name>
    <dbReference type="NCBI Taxonomy" id="6319"/>
    <lineage>
        <taxon>Eukaryota</taxon>
        <taxon>Metazoa</taxon>
        <taxon>Ecdysozoa</taxon>
        <taxon>Nematoda</taxon>
        <taxon>Chromadorea</taxon>
        <taxon>Rhabditida</taxon>
        <taxon>Rhabditina</taxon>
        <taxon>Rhabditomorpha</taxon>
        <taxon>Strongyloidea</taxon>
        <taxon>Trichostrongylidae</taxon>
        <taxon>Trichostrongylus</taxon>
    </lineage>
</organism>
<keyword evidence="3" id="KW-1185">Reference proteome</keyword>
<dbReference type="Pfam" id="PF01663">
    <property type="entry name" value="Phosphodiest"/>
    <property type="match status" value="1"/>
</dbReference>
<keyword evidence="1" id="KW-0472">Membrane</keyword>
<evidence type="ECO:0000313" key="2">
    <source>
        <dbReference type="EMBL" id="KAK5985848.1"/>
    </source>
</evidence>
<sequence>ALLKSLVISLALLVSFPFHRMIITIWVLSLVGTIIAKDPIGQNIIVLLIDGYGASLMNETKPETKFGMQQLMANGVQAEYLRSTFPTHSWPNWISLATGNFSYGFGKLVK</sequence>
<proteinExistence type="predicted"/>
<dbReference type="EMBL" id="WIXE01001271">
    <property type="protein sequence ID" value="KAK5985848.1"/>
    <property type="molecule type" value="Genomic_DNA"/>
</dbReference>
<comment type="caution">
    <text evidence="2">The sequence shown here is derived from an EMBL/GenBank/DDBJ whole genome shotgun (WGS) entry which is preliminary data.</text>
</comment>
<gene>
    <name evidence="2" type="ORF">GCK32_020956</name>
</gene>
<keyword evidence="1" id="KW-0812">Transmembrane</keyword>
<evidence type="ECO:0000313" key="3">
    <source>
        <dbReference type="Proteomes" id="UP001331761"/>
    </source>
</evidence>
<dbReference type="AlphaFoldDB" id="A0AAN8IVZ9"/>
<accession>A0AAN8IVZ9</accession>
<name>A0AAN8IVZ9_TRICO</name>
<reference evidence="2 3" key="1">
    <citation type="submission" date="2019-10" db="EMBL/GenBank/DDBJ databases">
        <title>Assembly and Annotation for the nematode Trichostrongylus colubriformis.</title>
        <authorList>
            <person name="Martin J."/>
        </authorList>
    </citation>
    <scope>NUCLEOTIDE SEQUENCE [LARGE SCALE GENOMIC DNA]</scope>
    <source>
        <strain evidence="2">G859</strain>
        <tissue evidence="2">Whole worm</tissue>
    </source>
</reference>
<feature type="non-terminal residue" evidence="2">
    <location>
        <position position="1"/>
    </location>
</feature>
<dbReference type="Gene3D" id="3.40.720.10">
    <property type="entry name" value="Alkaline Phosphatase, subunit A"/>
    <property type="match status" value="1"/>
</dbReference>
<dbReference type="SUPFAM" id="SSF53649">
    <property type="entry name" value="Alkaline phosphatase-like"/>
    <property type="match status" value="1"/>
</dbReference>
<feature type="transmembrane region" description="Helical" evidence="1">
    <location>
        <begin position="6"/>
        <end position="28"/>
    </location>
</feature>
<dbReference type="InterPro" id="IPR017850">
    <property type="entry name" value="Alkaline_phosphatase_core_sf"/>
</dbReference>
<dbReference type="Proteomes" id="UP001331761">
    <property type="component" value="Unassembled WGS sequence"/>
</dbReference>
<protein>
    <submittedName>
        <fullName evidence="2">Uncharacterized protein</fullName>
    </submittedName>
</protein>
<evidence type="ECO:0000256" key="1">
    <source>
        <dbReference type="SAM" id="Phobius"/>
    </source>
</evidence>
<dbReference type="InterPro" id="IPR002591">
    <property type="entry name" value="Phosphodiest/P_Trfase"/>
</dbReference>
<keyword evidence="1" id="KW-1133">Transmembrane helix</keyword>